<feature type="chain" id="PRO_5042966147" description="Ig-like domain-containing protein" evidence="2">
    <location>
        <begin position="24"/>
        <end position="210"/>
    </location>
</feature>
<evidence type="ECO:0000256" key="1">
    <source>
        <dbReference type="SAM" id="Phobius"/>
    </source>
</evidence>
<evidence type="ECO:0000313" key="4">
    <source>
        <dbReference type="EMBL" id="KAK6172868.1"/>
    </source>
</evidence>
<accession>A0AAN8JDP1</accession>
<name>A0AAN8JDP1_PATCE</name>
<dbReference type="EMBL" id="JAZGQO010000011">
    <property type="protein sequence ID" value="KAK6172868.1"/>
    <property type="molecule type" value="Genomic_DNA"/>
</dbReference>
<dbReference type="SUPFAM" id="SSF48726">
    <property type="entry name" value="Immunoglobulin"/>
    <property type="match status" value="1"/>
</dbReference>
<evidence type="ECO:0000256" key="2">
    <source>
        <dbReference type="SAM" id="SignalP"/>
    </source>
</evidence>
<feature type="transmembrane region" description="Helical" evidence="1">
    <location>
        <begin position="137"/>
        <end position="160"/>
    </location>
</feature>
<comment type="caution">
    <text evidence="4">The sequence shown here is derived from an EMBL/GenBank/DDBJ whole genome shotgun (WGS) entry which is preliminary data.</text>
</comment>
<proteinExistence type="predicted"/>
<dbReference type="InterPro" id="IPR013783">
    <property type="entry name" value="Ig-like_fold"/>
</dbReference>
<dbReference type="PROSITE" id="PS50835">
    <property type="entry name" value="IG_LIKE"/>
    <property type="match status" value="1"/>
</dbReference>
<dbReference type="InterPro" id="IPR036179">
    <property type="entry name" value="Ig-like_dom_sf"/>
</dbReference>
<dbReference type="InterPro" id="IPR007110">
    <property type="entry name" value="Ig-like_dom"/>
</dbReference>
<dbReference type="Proteomes" id="UP001347796">
    <property type="component" value="Unassembled WGS sequence"/>
</dbReference>
<dbReference type="Gene3D" id="2.60.40.10">
    <property type="entry name" value="Immunoglobulins"/>
    <property type="match status" value="1"/>
</dbReference>
<evidence type="ECO:0000313" key="5">
    <source>
        <dbReference type="Proteomes" id="UP001347796"/>
    </source>
</evidence>
<dbReference type="AlphaFoldDB" id="A0AAN8JDP1"/>
<reference evidence="4 5" key="1">
    <citation type="submission" date="2024-01" db="EMBL/GenBank/DDBJ databases">
        <title>The genome of the rayed Mediterranean limpet Patella caerulea (Linnaeus, 1758).</title>
        <authorList>
            <person name="Anh-Thu Weber A."/>
            <person name="Halstead-Nussloch G."/>
        </authorList>
    </citation>
    <scope>NUCLEOTIDE SEQUENCE [LARGE SCALE GENOMIC DNA]</scope>
    <source>
        <strain evidence="4">AATW-2023a</strain>
        <tissue evidence="4">Whole specimen</tissue>
    </source>
</reference>
<gene>
    <name evidence="4" type="ORF">SNE40_016440</name>
</gene>
<keyword evidence="1" id="KW-0812">Transmembrane</keyword>
<feature type="signal peptide" evidence="2">
    <location>
        <begin position="1"/>
        <end position="23"/>
    </location>
</feature>
<evidence type="ECO:0000259" key="3">
    <source>
        <dbReference type="PROSITE" id="PS50835"/>
    </source>
</evidence>
<organism evidence="4 5">
    <name type="scientific">Patella caerulea</name>
    <name type="common">Rayed Mediterranean limpet</name>
    <dbReference type="NCBI Taxonomy" id="87958"/>
    <lineage>
        <taxon>Eukaryota</taxon>
        <taxon>Metazoa</taxon>
        <taxon>Spiralia</taxon>
        <taxon>Lophotrochozoa</taxon>
        <taxon>Mollusca</taxon>
        <taxon>Gastropoda</taxon>
        <taxon>Patellogastropoda</taxon>
        <taxon>Patelloidea</taxon>
        <taxon>Patellidae</taxon>
        <taxon>Patella</taxon>
    </lineage>
</organism>
<dbReference type="InterPro" id="IPR013106">
    <property type="entry name" value="Ig_V-set"/>
</dbReference>
<dbReference type="CDD" id="cd00096">
    <property type="entry name" value="Ig"/>
    <property type="match status" value="1"/>
</dbReference>
<feature type="domain" description="Ig-like" evidence="3">
    <location>
        <begin position="42"/>
        <end position="114"/>
    </location>
</feature>
<dbReference type="Pfam" id="PF07686">
    <property type="entry name" value="V-set"/>
    <property type="match status" value="1"/>
</dbReference>
<sequence>MGHRNKSIVGLVILFFILINVQADWFTDPEWSFQVYLNADYTVHCNDSVAAVSITENTSITWIKPNKLPIPMGDSKYQLEGNPLGMSLKIKNVQLNDSGMYYCMVKVNNQLLVKINRGLNLYGHLERTHFNLYRANVIVAFVSAIVFLVSVVGLCLLQHFRYRTEDEKLRIEELEKQAVLRHKALKEGRYLPTENKNGQENRAFEMTTDV</sequence>
<keyword evidence="1" id="KW-0472">Membrane</keyword>
<keyword evidence="1" id="KW-1133">Transmembrane helix</keyword>
<keyword evidence="2" id="KW-0732">Signal</keyword>
<protein>
    <recommendedName>
        <fullName evidence="3">Ig-like domain-containing protein</fullName>
    </recommendedName>
</protein>
<keyword evidence="5" id="KW-1185">Reference proteome</keyword>